<dbReference type="InterPro" id="IPR057915">
    <property type="entry name" value="P2_C"/>
</dbReference>
<comment type="caution">
    <text evidence="3">The sequence shown here is derived from an EMBL/GenBank/DDBJ whole genome shotgun (WGS) entry which is preliminary data.</text>
</comment>
<feature type="domain" description="Viral coat protein P2 N-terminal" evidence="1">
    <location>
        <begin position="6"/>
        <end position="131"/>
    </location>
</feature>
<dbReference type="Proteomes" id="UP000279384">
    <property type="component" value="Unassembled WGS sequence"/>
</dbReference>
<dbReference type="RefSeq" id="WP_120809812.1">
    <property type="nucleotide sequence ID" value="NZ_RBID01000011.1"/>
</dbReference>
<dbReference type="AlphaFoldDB" id="A0A495BJ62"/>
<dbReference type="InterPro" id="IPR041377">
    <property type="entry name" value="P2_N"/>
</dbReference>
<dbReference type="Pfam" id="PF18628">
    <property type="entry name" value="P2_N"/>
    <property type="match status" value="1"/>
</dbReference>
<evidence type="ECO:0000313" key="4">
    <source>
        <dbReference type="Proteomes" id="UP000279384"/>
    </source>
</evidence>
<dbReference type="EMBL" id="RBID01000011">
    <property type="protein sequence ID" value="RKQ61158.1"/>
    <property type="molecule type" value="Genomic_DNA"/>
</dbReference>
<evidence type="ECO:0000259" key="2">
    <source>
        <dbReference type="Pfam" id="PF25513"/>
    </source>
</evidence>
<dbReference type="Pfam" id="PF25513">
    <property type="entry name" value="P2_C"/>
    <property type="match status" value="1"/>
</dbReference>
<dbReference type="Gene3D" id="2.60.120.730">
    <property type="match status" value="2"/>
</dbReference>
<sequence length="276" mass="29954">MSKYLQKCNPFSNVAANVTATVNLMTGPAYKRIILRLTGTSFTKAHLLDIKVKVQGKTIIQATGSDLDLMNKYRGIKDDAKFLTIDFSEIRARTINGEMLGALDTSKINSFTLEVKIGGATAPVLEAWAELDDSQAGSVDRGVEFICAKLQQYPVSAATAGKFVIDSLPKGTNGTLIKRIHVIGPGGANIVSEATLKQNGLVVFESPDDLNRFRQGEYERVPQASIYTLDFIVEGNQSNMLDTRGAAVRNLLLELLLSSAGQMYLYVECVDAIGNL</sequence>
<protein>
    <submittedName>
        <fullName evidence="3">Uncharacterized protein</fullName>
    </submittedName>
</protein>
<feature type="domain" description="Viral coat protein P2 C-terminal" evidence="2">
    <location>
        <begin position="148"/>
        <end position="272"/>
    </location>
</feature>
<dbReference type="InterPro" id="IPR053751">
    <property type="entry name" value="Viral_Major_Capsid_sf"/>
</dbReference>
<accession>A0A495BJ62</accession>
<organism evidence="3 4">
    <name type="scientific">Vogesella indigofera</name>
    <name type="common">Pseudomonas indigofera</name>
    <dbReference type="NCBI Taxonomy" id="45465"/>
    <lineage>
        <taxon>Bacteria</taxon>
        <taxon>Pseudomonadati</taxon>
        <taxon>Pseudomonadota</taxon>
        <taxon>Betaproteobacteria</taxon>
        <taxon>Neisseriales</taxon>
        <taxon>Chromobacteriaceae</taxon>
        <taxon>Vogesella</taxon>
    </lineage>
</organism>
<name>A0A495BJ62_VOGIN</name>
<proteinExistence type="predicted"/>
<evidence type="ECO:0000313" key="3">
    <source>
        <dbReference type="EMBL" id="RKQ61158.1"/>
    </source>
</evidence>
<reference evidence="3 4" key="1">
    <citation type="submission" date="2018-10" db="EMBL/GenBank/DDBJ databases">
        <title>Genomic Encyclopedia of Type Strains, Phase IV (KMG-IV): sequencing the most valuable type-strain genomes for metagenomic binning, comparative biology and taxonomic classification.</title>
        <authorList>
            <person name="Goeker M."/>
        </authorList>
    </citation>
    <scope>NUCLEOTIDE SEQUENCE [LARGE SCALE GENOMIC DNA]</scope>
    <source>
        <strain evidence="3 4">DSM 3303</strain>
    </source>
</reference>
<evidence type="ECO:0000259" key="1">
    <source>
        <dbReference type="Pfam" id="PF18628"/>
    </source>
</evidence>
<gene>
    <name evidence="3" type="ORF">C8E02_0925</name>
</gene>